<proteinExistence type="predicted"/>
<comment type="caution">
    <text evidence="2">The sequence shown here is derived from an EMBL/GenBank/DDBJ whole genome shotgun (WGS) entry which is preliminary data.</text>
</comment>
<reference evidence="3" key="1">
    <citation type="journal article" date="2019" name="Int. J. Syst. Evol. Microbiol.">
        <title>The Global Catalogue of Microorganisms (GCM) 10K type strain sequencing project: providing services to taxonomists for standard genome sequencing and annotation.</title>
        <authorList>
            <consortium name="The Broad Institute Genomics Platform"/>
            <consortium name="The Broad Institute Genome Sequencing Center for Infectious Disease"/>
            <person name="Wu L."/>
            <person name="Ma J."/>
        </authorList>
    </citation>
    <scope>NUCLEOTIDE SEQUENCE [LARGE SCALE GENOMIC DNA]</scope>
    <source>
        <strain evidence="3">JCM 17986</strain>
    </source>
</reference>
<evidence type="ECO:0008006" key="4">
    <source>
        <dbReference type="Google" id="ProtNLM"/>
    </source>
</evidence>
<feature type="transmembrane region" description="Helical" evidence="1">
    <location>
        <begin position="120"/>
        <end position="142"/>
    </location>
</feature>
<keyword evidence="1" id="KW-0812">Transmembrane</keyword>
<evidence type="ECO:0000313" key="3">
    <source>
        <dbReference type="Proteomes" id="UP001500466"/>
    </source>
</evidence>
<dbReference type="EMBL" id="BAABHS010000002">
    <property type="protein sequence ID" value="GAA4948141.1"/>
    <property type="molecule type" value="Genomic_DNA"/>
</dbReference>
<dbReference type="Proteomes" id="UP001500466">
    <property type="component" value="Unassembled WGS sequence"/>
</dbReference>
<gene>
    <name evidence="2" type="ORF">GCM10023205_05180</name>
</gene>
<feature type="transmembrane region" description="Helical" evidence="1">
    <location>
        <begin position="48"/>
        <end position="66"/>
    </location>
</feature>
<evidence type="ECO:0000313" key="2">
    <source>
        <dbReference type="EMBL" id="GAA4948141.1"/>
    </source>
</evidence>
<evidence type="ECO:0000256" key="1">
    <source>
        <dbReference type="SAM" id="Phobius"/>
    </source>
</evidence>
<keyword evidence="3" id="KW-1185">Reference proteome</keyword>
<accession>A0ABP9GQV3</accession>
<feature type="transmembrane region" description="Helical" evidence="1">
    <location>
        <begin position="72"/>
        <end position="94"/>
    </location>
</feature>
<keyword evidence="1" id="KW-1133">Transmembrane helix</keyword>
<name>A0ABP9GQV3_9ACTN</name>
<keyword evidence="1" id="KW-0472">Membrane</keyword>
<dbReference type="RefSeq" id="WP_345673570.1">
    <property type="nucleotide sequence ID" value="NZ_BAABHS010000002.1"/>
</dbReference>
<protein>
    <recommendedName>
        <fullName evidence="4">Intracellular septation protein A</fullName>
    </recommendedName>
</protein>
<organism evidence="2 3">
    <name type="scientific">Yinghuangia aomiensis</name>
    <dbReference type="NCBI Taxonomy" id="676205"/>
    <lineage>
        <taxon>Bacteria</taxon>
        <taxon>Bacillati</taxon>
        <taxon>Actinomycetota</taxon>
        <taxon>Actinomycetes</taxon>
        <taxon>Kitasatosporales</taxon>
        <taxon>Streptomycetaceae</taxon>
        <taxon>Yinghuangia</taxon>
    </lineage>
</organism>
<sequence length="185" mass="19469">MSYLRSFIPWLVFVAVSTADWRWGAAAALVSAGSQVLQGRRTGSPADLLTVSTAVYFAALTAVAFADPDSPVHPWTAALSLGWLALTAWVSLAIRRPFTLVIAKRTVPSELWEHPLFRRVNVVITAVWAASFTVTAAALAGLREAGAPAGAAVAVQVAGFAIPAVFTARYPARARAKARSGNPVA</sequence>
<feature type="transmembrane region" description="Helical" evidence="1">
    <location>
        <begin position="148"/>
        <end position="170"/>
    </location>
</feature>